<dbReference type="RefSeq" id="XP_017988636.1">
    <property type="nucleotide sequence ID" value="XM_018133238.1"/>
</dbReference>
<reference evidence="11 12" key="1">
    <citation type="submission" date="2016-01" db="EMBL/GenBank/DDBJ databases">
        <title>Genome sequence of the yeast Holleya sinecauda.</title>
        <authorList>
            <person name="Dietrich F.S."/>
        </authorList>
    </citation>
    <scope>NUCLEOTIDE SEQUENCE [LARGE SCALE GENOMIC DNA]</scope>
    <source>
        <strain evidence="11 12">ATCC 58844</strain>
    </source>
</reference>
<name>A0A0X8HUD6_9SACH</name>
<evidence type="ECO:0000256" key="6">
    <source>
        <dbReference type="ARBA" id="ARBA00022824"/>
    </source>
</evidence>
<evidence type="ECO:0000313" key="12">
    <source>
        <dbReference type="Proteomes" id="UP000243052"/>
    </source>
</evidence>
<dbReference type="UniPathway" id="UPA00196"/>
<keyword evidence="7 10" id="KW-1133">Transmembrane helix</keyword>
<keyword evidence="8 10" id="KW-0472">Membrane</keyword>
<dbReference type="GO" id="GO:0042765">
    <property type="term" value="C:GPI-anchor transamidase complex"/>
    <property type="evidence" value="ECO:0007669"/>
    <property type="project" value="InterPro"/>
</dbReference>
<gene>
    <name evidence="11" type="ORF">AW171_hschr63603</name>
</gene>
<comment type="subcellular location">
    <subcellularLocation>
        <location evidence="1">Endoplasmic reticulum membrane</location>
        <topology evidence="1">Multi-pass membrane protein</topology>
    </subcellularLocation>
</comment>
<sequence length="508" mass="58422">MIGKEGMNCSNINLRRSVALWFLLLYILVGVPLWYKITTIYRAPLPEKYIKDLKDQPNYDINMVIPVYIKSNSYKFPDLHDAVQLQVNHLLNSIDKKVNWALHVLPYPEDNSISPENNYIVHLVSDDILSFSAPYNSREGTVFHDDQSVLENNIPFYIAQVFIDHIFLLERTRLNKNYNPSSHVAGIKNLAIDYNPDVHLSISLLSGDGNPVSWDVETVANKYLAPLREFLSPLVNFTVDTDIVYFNDLHLHQLKDRESLTWNDLAHTMDLSELSSGNYYNEQSSLHLSIVFPSHSTGELKFINSTKHWQSYLVPQWGTIIINDKPLPPNAHVTSNYLTPIMHKFARELFLLLGITDGSEVLNSPIVIMDSFKRLTILNNLEKSVETLWSLVKMTSHLPQMTIPKEVAQNVHEALELRLQIVEMLNNPIKQDPVAVWDDALAKSNRLFYLCEKAFFHKEMVQQNFLPQEHKIAVYLPLLGPITIVTIAGFFKSMKEKELPEKEKEETE</sequence>
<dbReference type="Proteomes" id="UP000243052">
    <property type="component" value="Chromosome vi"/>
</dbReference>
<evidence type="ECO:0000256" key="3">
    <source>
        <dbReference type="ARBA" id="ARBA00005316"/>
    </source>
</evidence>
<accession>A0A0X8HUD6</accession>
<keyword evidence="4" id="KW-0337">GPI-anchor biosynthesis</keyword>
<dbReference type="AlphaFoldDB" id="A0A0X8HUD6"/>
<evidence type="ECO:0000256" key="9">
    <source>
        <dbReference type="ARBA" id="ARBA00023180"/>
    </source>
</evidence>
<dbReference type="STRING" id="45286.A0A0X8HUD6"/>
<keyword evidence="6" id="KW-0256">Endoplasmic reticulum</keyword>
<feature type="transmembrane region" description="Helical" evidence="10">
    <location>
        <begin position="18"/>
        <end position="35"/>
    </location>
</feature>
<evidence type="ECO:0000256" key="5">
    <source>
        <dbReference type="ARBA" id="ARBA00022692"/>
    </source>
</evidence>
<keyword evidence="5 10" id="KW-0812">Transmembrane</keyword>
<evidence type="ECO:0000256" key="2">
    <source>
        <dbReference type="ARBA" id="ARBA00004687"/>
    </source>
</evidence>
<dbReference type="OrthoDB" id="28748at2759"/>
<comment type="pathway">
    <text evidence="2">Glycolipid biosynthesis; glycosylphosphatidylinositol-anchor biosynthesis.</text>
</comment>
<dbReference type="PANTHER" id="PTHR21072">
    <property type="entry name" value="GPI TRANSAMIDASE COMPONENT PIG-S"/>
    <property type="match status" value="1"/>
</dbReference>
<comment type="similarity">
    <text evidence="3">Belongs to the PIGS family.</text>
</comment>
<keyword evidence="9" id="KW-0325">Glycoprotein</keyword>
<feature type="transmembrane region" description="Helical" evidence="10">
    <location>
        <begin position="472"/>
        <end position="491"/>
    </location>
</feature>
<dbReference type="GeneID" id="28724938"/>
<dbReference type="EMBL" id="CP014246">
    <property type="protein sequence ID" value="AMD21640.1"/>
    <property type="molecule type" value="Genomic_DNA"/>
</dbReference>
<evidence type="ECO:0000256" key="10">
    <source>
        <dbReference type="SAM" id="Phobius"/>
    </source>
</evidence>
<dbReference type="GO" id="GO:0016255">
    <property type="term" value="P:attachment of GPI anchor to protein"/>
    <property type="evidence" value="ECO:0007669"/>
    <property type="project" value="InterPro"/>
</dbReference>
<evidence type="ECO:0000256" key="8">
    <source>
        <dbReference type="ARBA" id="ARBA00023136"/>
    </source>
</evidence>
<evidence type="ECO:0000256" key="4">
    <source>
        <dbReference type="ARBA" id="ARBA00022502"/>
    </source>
</evidence>
<dbReference type="InterPro" id="IPR019540">
    <property type="entry name" value="PtdIno-glycan_biosynth_class_S"/>
</dbReference>
<evidence type="ECO:0000313" key="11">
    <source>
        <dbReference type="EMBL" id="AMD21640.1"/>
    </source>
</evidence>
<keyword evidence="12" id="KW-1185">Reference proteome</keyword>
<dbReference type="GO" id="GO:0006506">
    <property type="term" value="P:GPI anchor biosynthetic process"/>
    <property type="evidence" value="ECO:0007669"/>
    <property type="project" value="UniProtKB-UniPathway"/>
</dbReference>
<evidence type="ECO:0000256" key="7">
    <source>
        <dbReference type="ARBA" id="ARBA00022989"/>
    </source>
</evidence>
<proteinExistence type="inferred from homology"/>
<evidence type="ECO:0000256" key="1">
    <source>
        <dbReference type="ARBA" id="ARBA00004477"/>
    </source>
</evidence>
<protein>
    <submittedName>
        <fullName evidence="11">HFL216Cp</fullName>
    </submittedName>
</protein>
<organism evidence="11 12">
    <name type="scientific">Eremothecium sinecaudum</name>
    <dbReference type="NCBI Taxonomy" id="45286"/>
    <lineage>
        <taxon>Eukaryota</taxon>
        <taxon>Fungi</taxon>
        <taxon>Dikarya</taxon>
        <taxon>Ascomycota</taxon>
        <taxon>Saccharomycotina</taxon>
        <taxon>Saccharomycetes</taxon>
        <taxon>Saccharomycetales</taxon>
        <taxon>Saccharomycetaceae</taxon>
        <taxon>Eremothecium</taxon>
    </lineage>
</organism>
<dbReference type="PANTHER" id="PTHR21072:SF13">
    <property type="entry name" value="GPI TRANSAMIDASE COMPONENT PIG-S"/>
    <property type="match status" value="1"/>
</dbReference>
<dbReference type="Pfam" id="PF10510">
    <property type="entry name" value="PIG-S"/>
    <property type="match status" value="1"/>
</dbReference>